<proteinExistence type="inferred from homology"/>
<dbReference type="Pfam" id="PF04043">
    <property type="entry name" value="PMEI"/>
    <property type="match status" value="1"/>
</dbReference>
<dbReference type="CDD" id="cd15798">
    <property type="entry name" value="PMEI-like_3"/>
    <property type="match status" value="1"/>
</dbReference>
<feature type="signal peptide" evidence="7">
    <location>
        <begin position="1"/>
        <end position="23"/>
    </location>
</feature>
<keyword evidence="2" id="KW-0052">Apoplast</keyword>
<feature type="domain" description="Pectinesterase inhibitor" evidence="8">
    <location>
        <begin position="28"/>
        <end position="184"/>
    </location>
</feature>
<dbReference type="EMBL" id="GISG01146814">
    <property type="protein sequence ID" value="MBA4646562.1"/>
    <property type="molecule type" value="Transcribed_RNA"/>
</dbReference>
<dbReference type="PANTHER" id="PTHR31080:SF158">
    <property type="entry name" value="PLANT INVERTASE_PECTIN METHYLESTERASE INHIBITOR SUPERFAMILY PROTEIN"/>
    <property type="match status" value="1"/>
</dbReference>
<comment type="subcellular location">
    <subcellularLocation>
        <location evidence="1">Secreted</location>
        <location evidence="1">Extracellular space</location>
        <location evidence="1">Apoplast</location>
    </subcellularLocation>
</comment>
<feature type="chain" id="PRO_5028414203" description="Pectinesterase inhibitor domain-containing protein" evidence="7">
    <location>
        <begin position="24"/>
        <end position="200"/>
    </location>
</feature>
<evidence type="ECO:0000256" key="3">
    <source>
        <dbReference type="ARBA" id="ARBA00022525"/>
    </source>
</evidence>
<dbReference type="SMART" id="SM00856">
    <property type="entry name" value="PMEI"/>
    <property type="match status" value="1"/>
</dbReference>
<sequence>MAKLFNIFVTFMLISCLTFPISAIHVNAHESYVQEACSVTRYQDLCVKSLASYSNKARQSPRKWARAGVSVTLREVKLVARYLNRLKMRGNSHLKGRNRSALLDCVECFQDALDNLHKSLRVLRRLSFHRFNEQMNNALTWLSAALTDEDTCLDGFEGSRGKLISRVHDKVQNVSYITSNALALANKLATTGLKDVGDYP</sequence>
<dbReference type="InterPro" id="IPR035513">
    <property type="entry name" value="Invertase/methylesterase_inhib"/>
</dbReference>
<dbReference type="FunFam" id="1.20.140.40:FF:000006">
    <property type="entry name" value="Pectinesterase inhibitor 3"/>
    <property type="match status" value="1"/>
</dbReference>
<evidence type="ECO:0000256" key="2">
    <source>
        <dbReference type="ARBA" id="ARBA00022523"/>
    </source>
</evidence>
<dbReference type="AlphaFoldDB" id="A0A7C9DMM6"/>
<dbReference type="PANTHER" id="PTHR31080">
    <property type="entry name" value="PECTINESTERASE INHIBITOR-LIKE"/>
    <property type="match status" value="1"/>
</dbReference>
<evidence type="ECO:0000256" key="4">
    <source>
        <dbReference type="ARBA" id="ARBA00022729"/>
    </source>
</evidence>
<dbReference type="InterPro" id="IPR051955">
    <property type="entry name" value="PME_Inhibitor"/>
</dbReference>
<evidence type="ECO:0000256" key="6">
    <source>
        <dbReference type="ARBA" id="ARBA00038471"/>
    </source>
</evidence>
<keyword evidence="4 7" id="KW-0732">Signal</keyword>
<accession>A0A7C9DMM6</accession>
<dbReference type="SUPFAM" id="SSF101148">
    <property type="entry name" value="Plant invertase/pectin methylesterase inhibitor"/>
    <property type="match status" value="1"/>
</dbReference>
<dbReference type="InterPro" id="IPR006501">
    <property type="entry name" value="Pectinesterase_inhib_dom"/>
</dbReference>
<dbReference type="NCBIfam" id="TIGR01614">
    <property type="entry name" value="PME_inhib"/>
    <property type="match status" value="1"/>
</dbReference>
<dbReference type="PROSITE" id="PS51257">
    <property type="entry name" value="PROKAR_LIPOPROTEIN"/>
    <property type="match status" value="1"/>
</dbReference>
<keyword evidence="5" id="KW-1015">Disulfide bond</keyword>
<dbReference type="GO" id="GO:0004857">
    <property type="term" value="F:enzyme inhibitor activity"/>
    <property type="evidence" value="ECO:0007669"/>
    <property type="project" value="InterPro"/>
</dbReference>
<comment type="similarity">
    <text evidence="6">Belongs to the PMEI family.</text>
</comment>
<dbReference type="Gene3D" id="1.20.140.40">
    <property type="entry name" value="Invertase/pectin methylesterase inhibitor family protein"/>
    <property type="match status" value="1"/>
</dbReference>
<dbReference type="GO" id="GO:0048046">
    <property type="term" value="C:apoplast"/>
    <property type="evidence" value="ECO:0007669"/>
    <property type="project" value="UniProtKB-SubCell"/>
</dbReference>
<evidence type="ECO:0000313" key="9">
    <source>
        <dbReference type="EMBL" id="MBA4646562.1"/>
    </source>
</evidence>
<evidence type="ECO:0000256" key="7">
    <source>
        <dbReference type="SAM" id="SignalP"/>
    </source>
</evidence>
<name>A0A7C9DMM6_OPUST</name>
<reference evidence="9" key="2">
    <citation type="submission" date="2020-07" db="EMBL/GenBank/DDBJ databases">
        <authorList>
            <person name="Vera ALvarez R."/>
            <person name="Arias-Moreno D.M."/>
            <person name="Jimenez-Jacinto V."/>
            <person name="Jimenez-Bremont J.F."/>
            <person name="Swaminathan K."/>
            <person name="Moose S.P."/>
            <person name="Guerrero-Gonzalez M.L."/>
            <person name="Marino-Ramirez L."/>
            <person name="Landsman D."/>
            <person name="Rodriguez-Kessler M."/>
            <person name="Delgado-Sanchez P."/>
        </authorList>
    </citation>
    <scope>NUCLEOTIDE SEQUENCE</scope>
    <source>
        <tissue evidence="9">Cladode</tissue>
    </source>
</reference>
<reference evidence="9" key="1">
    <citation type="journal article" date="2013" name="J. Plant Res.">
        <title>Effect of fungi and light on seed germination of three Opuntia species from semiarid lands of central Mexico.</title>
        <authorList>
            <person name="Delgado-Sanchez P."/>
            <person name="Jimenez-Bremont J.F."/>
            <person name="Guerrero-Gonzalez Mde L."/>
            <person name="Flores J."/>
        </authorList>
    </citation>
    <scope>NUCLEOTIDE SEQUENCE</scope>
    <source>
        <tissue evidence="9">Cladode</tissue>
    </source>
</reference>
<protein>
    <recommendedName>
        <fullName evidence="8">Pectinesterase inhibitor domain-containing protein</fullName>
    </recommendedName>
</protein>
<evidence type="ECO:0000256" key="5">
    <source>
        <dbReference type="ARBA" id="ARBA00023157"/>
    </source>
</evidence>
<evidence type="ECO:0000256" key="1">
    <source>
        <dbReference type="ARBA" id="ARBA00004271"/>
    </source>
</evidence>
<organism evidence="9">
    <name type="scientific">Opuntia streptacantha</name>
    <name type="common">Prickly pear cactus</name>
    <name type="synonym">Opuntia cardona</name>
    <dbReference type="NCBI Taxonomy" id="393608"/>
    <lineage>
        <taxon>Eukaryota</taxon>
        <taxon>Viridiplantae</taxon>
        <taxon>Streptophyta</taxon>
        <taxon>Embryophyta</taxon>
        <taxon>Tracheophyta</taxon>
        <taxon>Spermatophyta</taxon>
        <taxon>Magnoliopsida</taxon>
        <taxon>eudicotyledons</taxon>
        <taxon>Gunneridae</taxon>
        <taxon>Pentapetalae</taxon>
        <taxon>Caryophyllales</taxon>
        <taxon>Cactineae</taxon>
        <taxon>Cactaceae</taxon>
        <taxon>Opuntioideae</taxon>
        <taxon>Opuntia</taxon>
    </lineage>
</organism>
<keyword evidence="3" id="KW-0964">Secreted</keyword>
<evidence type="ECO:0000259" key="8">
    <source>
        <dbReference type="SMART" id="SM00856"/>
    </source>
</evidence>